<organism evidence="3 4">
    <name type="scientific">Galdieria partita</name>
    <dbReference type="NCBI Taxonomy" id="83374"/>
    <lineage>
        <taxon>Eukaryota</taxon>
        <taxon>Rhodophyta</taxon>
        <taxon>Bangiophyceae</taxon>
        <taxon>Galdieriales</taxon>
        <taxon>Galdieriaceae</taxon>
        <taxon>Galdieria</taxon>
    </lineage>
</organism>
<keyword evidence="4" id="KW-1185">Reference proteome</keyword>
<keyword evidence="2" id="KW-0812">Transmembrane</keyword>
<keyword evidence="2" id="KW-1133">Transmembrane helix</keyword>
<accession>A0A9C7PRG3</accession>
<reference evidence="3" key="1">
    <citation type="journal article" date="2022" name="Proc. Natl. Acad. Sci. U.S.A.">
        <title>Life cycle and functional genomics of the unicellular red alga Galdieria for elucidating algal and plant evolution and industrial use.</title>
        <authorList>
            <person name="Hirooka S."/>
            <person name="Itabashi T."/>
            <person name="Ichinose T.M."/>
            <person name="Onuma R."/>
            <person name="Fujiwara T."/>
            <person name="Yamashita S."/>
            <person name="Jong L.W."/>
            <person name="Tomita R."/>
            <person name="Iwane A.H."/>
            <person name="Miyagishima S.Y."/>
        </authorList>
    </citation>
    <scope>NUCLEOTIDE SEQUENCE</scope>
    <source>
        <strain evidence="3">NBRC 102759</strain>
    </source>
</reference>
<dbReference type="OrthoDB" id="9915at2759"/>
<dbReference type="Proteomes" id="UP001061958">
    <property type="component" value="Unassembled WGS sequence"/>
</dbReference>
<reference evidence="3" key="2">
    <citation type="submission" date="2022-01" db="EMBL/GenBank/DDBJ databases">
        <authorList>
            <person name="Hirooka S."/>
            <person name="Miyagishima S.Y."/>
        </authorList>
    </citation>
    <scope>NUCLEOTIDE SEQUENCE</scope>
    <source>
        <strain evidence="3">NBRC 102759</strain>
    </source>
</reference>
<keyword evidence="2" id="KW-0472">Membrane</keyword>
<name>A0A9C7PRG3_9RHOD</name>
<comment type="caution">
    <text evidence="3">The sequence shown here is derived from an EMBL/GenBank/DDBJ whole genome shotgun (WGS) entry which is preliminary data.</text>
</comment>
<feature type="transmembrane region" description="Helical" evidence="2">
    <location>
        <begin position="7"/>
        <end position="30"/>
    </location>
</feature>
<feature type="transmembrane region" description="Helical" evidence="2">
    <location>
        <begin position="105"/>
        <end position="125"/>
    </location>
</feature>
<dbReference type="EMBL" id="BQMJ01000003">
    <property type="protein sequence ID" value="GJQ08672.1"/>
    <property type="molecule type" value="Genomic_DNA"/>
</dbReference>
<feature type="compositionally biased region" description="Basic residues" evidence="1">
    <location>
        <begin position="302"/>
        <end position="319"/>
    </location>
</feature>
<evidence type="ECO:0000313" key="4">
    <source>
        <dbReference type="Proteomes" id="UP001061958"/>
    </source>
</evidence>
<sequence length="319" mass="35997">MRKIGWILLNVATFCLFLYLDWAFSGFNALHLNQKFVLHFEQRNCSKNGTKEYIASENICVCKTGWETGIDQNPATRVYCNIYVGSSTNNSSGTTSSSSTTITEYSVIIIIVIIIIIGVCICCCCRRPLIQCMQDCCCGCTEFTSWSSFGSQRGTCKNCASCHRHEGIPCSSHVSSRFISTNDCMHCQPSVQPVYIQQPPCAWMQPSVTAAPFEHPNGIILSNEYQGIVQNNMRTPAYNSILSSKRKWKPHKQKIIDQTVPIPNQHISRPKIMPPSYSEVTSVESETQVSNPDFQYSSVDQRRKKGRQSHKHKQQVRKT</sequence>
<evidence type="ECO:0000256" key="1">
    <source>
        <dbReference type="SAM" id="MobiDB-lite"/>
    </source>
</evidence>
<protein>
    <submittedName>
        <fullName evidence="3">Uncharacterized protein</fullName>
    </submittedName>
</protein>
<evidence type="ECO:0000256" key="2">
    <source>
        <dbReference type="SAM" id="Phobius"/>
    </source>
</evidence>
<gene>
    <name evidence="3" type="ORF">GpartN1_g463.t1</name>
</gene>
<feature type="compositionally biased region" description="Low complexity" evidence="1">
    <location>
        <begin position="276"/>
        <end position="290"/>
    </location>
</feature>
<evidence type="ECO:0000313" key="3">
    <source>
        <dbReference type="EMBL" id="GJQ08672.1"/>
    </source>
</evidence>
<feature type="region of interest" description="Disordered" evidence="1">
    <location>
        <begin position="265"/>
        <end position="319"/>
    </location>
</feature>
<dbReference type="AlphaFoldDB" id="A0A9C7PRG3"/>
<proteinExistence type="predicted"/>